<dbReference type="Pfam" id="PF14608">
    <property type="entry name" value="zf-CCCH_2"/>
    <property type="match status" value="1"/>
</dbReference>
<evidence type="ECO:0000256" key="5">
    <source>
        <dbReference type="SAM" id="MobiDB-lite"/>
    </source>
</evidence>
<dbReference type="OrthoDB" id="2530296at2759"/>
<evidence type="ECO:0000256" key="4">
    <source>
        <dbReference type="PROSITE-ProRule" id="PRU00723"/>
    </source>
</evidence>
<dbReference type="SUPFAM" id="SSF90229">
    <property type="entry name" value="CCCH zinc finger"/>
    <property type="match status" value="1"/>
</dbReference>
<feature type="region of interest" description="Disordered" evidence="5">
    <location>
        <begin position="304"/>
        <end position="326"/>
    </location>
</feature>
<feature type="compositionally biased region" description="Low complexity" evidence="5">
    <location>
        <begin position="203"/>
        <end position="215"/>
    </location>
</feature>
<reference evidence="8" key="1">
    <citation type="submission" date="2016-09" db="EMBL/GenBank/DDBJ databases">
        <authorList>
            <person name="Jeantristanb JTB J.-T."/>
            <person name="Ricardo R."/>
        </authorList>
    </citation>
    <scope>NUCLEOTIDE SEQUENCE [LARGE SCALE GENOMIC DNA]</scope>
</reference>
<evidence type="ECO:0000259" key="6">
    <source>
        <dbReference type="PROSITE" id="PS50103"/>
    </source>
</evidence>
<feature type="compositionally biased region" description="Polar residues" evidence="5">
    <location>
        <begin position="642"/>
        <end position="653"/>
    </location>
</feature>
<feature type="compositionally biased region" description="Polar residues" evidence="5">
    <location>
        <begin position="787"/>
        <end position="797"/>
    </location>
</feature>
<dbReference type="GO" id="GO:0008270">
    <property type="term" value="F:zinc ion binding"/>
    <property type="evidence" value="ECO:0007669"/>
    <property type="project" value="UniProtKB-KW"/>
</dbReference>
<sequence length="838" mass="86977">MVAAPESVQAQVAAEQQQHQQQRPRAKLASKDGAAPSANDLRAEIATSMLLLPTTGQVDDLTVVDHQNALPHAPSPYRVTSHNSNFDPTPATQPQTNLPPRDVAKLIPCRYFPQGACKYGDSCIFSHGIPGVAGSPGVAPSPSVQAQLLPASTQTASPQLVLHQQPQHFPPQQDEYLHGMPIYYPEQHVDQYGYPHHHHHHQQQQQQQQQQPFSPQGAFYPFFPPFYGAHHYQQAPPPPPQAFYHVPQAQQPSPAPQASSTLLSSESQAFSPTPTERTTASTPALASIEPQPVAASPTAAAFPSLVDGSSAPSRSGASPLPSDPTAAGRIDHALALAQSAVFSTSPFSADHATLPPLHAVFQNGNSTPNGLNGSTAPSGRSSVTTPVSGAVLSNGKSAPRNGITGTHGTHHLPNGPRLRGPMLGPAGGFSNMNNGKPARRNFPAGSPRPPCSFFEANRCRNRDACPFQHLLSDGSDARLLGQGWVGADGRTDNPEEKGGLPATWLANPNWKKTGGNGAYFRNGAQNPLAAFTHGARQQRNRFEEEQARLRADTQAQVAAAGHNGGVSESSAGVPGVSSVLAANVAPLPPGGAAPHLVAAIHGLTRRIPPVQTRDAQTPHVVVAAHNGSKVPAALTNGEHNKASSASSHATQRVPSGEDFPALTSGPSSPSLEWSVAPLKVATASQPATPPPPVALEASAEVQVVDVPCSHSTMVDSEFVMINHSDAPVSEIAGTPSTETSSRATAPAPVFGRMPLAAPPRIVGSFASAAARGASVVLPEKPKKTAPLPTTNLATDTGSAAAAKDRNDTSASKKGGKPALKKPPASAAASSTTPVAVKA</sequence>
<dbReference type="PROSITE" id="PS50103">
    <property type="entry name" value="ZF_C3H1"/>
    <property type="match status" value="2"/>
</dbReference>
<dbReference type="InterPro" id="IPR000571">
    <property type="entry name" value="Znf_CCCH"/>
</dbReference>
<protein>
    <submittedName>
        <fullName evidence="7">BQ2448_3386 protein</fullName>
    </submittedName>
</protein>
<feature type="domain" description="C3H1-type" evidence="6">
    <location>
        <begin position="104"/>
        <end position="130"/>
    </location>
</feature>
<evidence type="ECO:0000313" key="8">
    <source>
        <dbReference type="Proteomes" id="UP000198372"/>
    </source>
</evidence>
<dbReference type="STRING" id="269621.A0A238FFH6"/>
<gene>
    <name evidence="7" type="ORF">BQ2448_3386</name>
</gene>
<proteinExistence type="predicted"/>
<evidence type="ECO:0000256" key="3">
    <source>
        <dbReference type="ARBA" id="ARBA00022833"/>
    </source>
</evidence>
<feature type="zinc finger region" description="C3H1-type" evidence="4">
    <location>
        <begin position="445"/>
        <end position="472"/>
    </location>
</feature>
<evidence type="ECO:0000256" key="2">
    <source>
        <dbReference type="ARBA" id="ARBA00022771"/>
    </source>
</evidence>
<dbReference type="Gene3D" id="4.10.1000.10">
    <property type="entry name" value="Zinc finger, CCCH-type"/>
    <property type="match status" value="1"/>
</dbReference>
<organism evidence="7 8">
    <name type="scientific">Microbotryum intermedium</name>
    <dbReference type="NCBI Taxonomy" id="269621"/>
    <lineage>
        <taxon>Eukaryota</taxon>
        <taxon>Fungi</taxon>
        <taxon>Dikarya</taxon>
        <taxon>Basidiomycota</taxon>
        <taxon>Pucciniomycotina</taxon>
        <taxon>Microbotryomycetes</taxon>
        <taxon>Microbotryales</taxon>
        <taxon>Microbotryaceae</taxon>
        <taxon>Microbotryum</taxon>
    </lineage>
</organism>
<feature type="compositionally biased region" description="Low complexity" evidence="5">
    <location>
        <begin position="247"/>
        <end position="260"/>
    </location>
</feature>
<evidence type="ECO:0000256" key="1">
    <source>
        <dbReference type="ARBA" id="ARBA00022723"/>
    </source>
</evidence>
<feature type="region of interest" description="Disordered" evidence="5">
    <location>
        <begin position="230"/>
        <end position="283"/>
    </location>
</feature>
<feature type="region of interest" description="Disordered" evidence="5">
    <location>
        <begin position="359"/>
        <end position="416"/>
    </location>
</feature>
<name>A0A238FFH6_9BASI</name>
<feature type="region of interest" description="Disordered" evidence="5">
    <location>
        <begin position="631"/>
        <end position="671"/>
    </location>
</feature>
<keyword evidence="1 4" id="KW-0479">Metal-binding</keyword>
<dbReference type="SMART" id="SM00356">
    <property type="entry name" value="ZnF_C3H1"/>
    <property type="match status" value="2"/>
</dbReference>
<keyword evidence="8" id="KW-1185">Reference proteome</keyword>
<feature type="compositionally biased region" description="Polar residues" evidence="5">
    <location>
        <begin position="261"/>
        <end position="283"/>
    </location>
</feature>
<evidence type="ECO:0000313" key="7">
    <source>
        <dbReference type="EMBL" id="SCV70624.1"/>
    </source>
</evidence>
<feature type="region of interest" description="Disordered" evidence="5">
    <location>
        <begin position="1"/>
        <end position="40"/>
    </location>
</feature>
<feature type="compositionally biased region" description="Low complexity" evidence="5">
    <location>
        <begin position="308"/>
        <end position="320"/>
    </location>
</feature>
<keyword evidence="2 4" id="KW-0863">Zinc-finger</keyword>
<keyword evidence="3 4" id="KW-0862">Zinc</keyword>
<feature type="region of interest" description="Disordered" evidence="5">
    <location>
        <begin position="192"/>
        <end position="215"/>
    </location>
</feature>
<dbReference type="EMBL" id="FMSP01000006">
    <property type="protein sequence ID" value="SCV70624.1"/>
    <property type="molecule type" value="Genomic_DNA"/>
</dbReference>
<feature type="domain" description="C3H1-type" evidence="6">
    <location>
        <begin position="445"/>
        <end position="472"/>
    </location>
</feature>
<dbReference type="Pfam" id="PF18044">
    <property type="entry name" value="zf-CCCH_4"/>
    <property type="match status" value="1"/>
</dbReference>
<feature type="compositionally biased region" description="Polar residues" evidence="5">
    <location>
        <begin position="362"/>
        <end position="387"/>
    </location>
</feature>
<dbReference type="Proteomes" id="UP000198372">
    <property type="component" value="Unassembled WGS sequence"/>
</dbReference>
<feature type="compositionally biased region" description="Low complexity" evidence="5">
    <location>
        <begin position="821"/>
        <end position="838"/>
    </location>
</feature>
<dbReference type="InterPro" id="IPR036855">
    <property type="entry name" value="Znf_CCCH_sf"/>
</dbReference>
<accession>A0A238FFH6</accession>
<feature type="region of interest" description="Disordered" evidence="5">
    <location>
        <begin position="779"/>
        <end position="838"/>
    </location>
</feature>
<feature type="zinc finger region" description="C3H1-type" evidence="4">
    <location>
        <begin position="104"/>
        <end position="130"/>
    </location>
</feature>
<dbReference type="InterPro" id="IPR041367">
    <property type="entry name" value="Znf-CCCH_4"/>
</dbReference>
<dbReference type="AlphaFoldDB" id="A0A238FFH6"/>
<feature type="compositionally biased region" description="Low complexity" evidence="5">
    <location>
        <begin position="1"/>
        <end position="21"/>
    </location>
</feature>